<gene>
    <name evidence="1" type="ORF">MEUPH1_LOCUS16899</name>
</gene>
<sequence>MASSIDCFLNLDFNGSSLFINHYKDVMNVSVDMLKAEMMVFKNCLPTNFSFDDVKKNIQKVTYPNLYKLIQQRFSNLSILNIERDITNNLKSEQILNKFNLHSRKIMLK</sequence>
<proteinExistence type="predicted"/>
<evidence type="ECO:0000313" key="2">
    <source>
        <dbReference type="Proteomes" id="UP001160148"/>
    </source>
</evidence>
<comment type="caution">
    <text evidence="1">The sequence shown here is derived from an EMBL/GenBank/DDBJ whole genome shotgun (WGS) entry which is preliminary data.</text>
</comment>
<dbReference type="AlphaFoldDB" id="A0AAV0X1Y0"/>
<reference evidence="1 2" key="1">
    <citation type="submission" date="2023-01" db="EMBL/GenBank/DDBJ databases">
        <authorList>
            <person name="Whitehead M."/>
        </authorList>
    </citation>
    <scope>NUCLEOTIDE SEQUENCE [LARGE SCALE GENOMIC DNA]</scope>
</reference>
<organism evidence="1 2">
    <name type="scientific">Macrosiphum euphorbiae</name>
    <name type="common">potato aphid</name>
    <dbReference type="NCBI Taxonomy" id="13131"/>
    <lineage>
        <taxon>Eukaryota</taxon>
        <taxon>Metazoa</taxon>
        <taxon>Ecdysozoa</taxon>
        <taxon>Arthropoda</taxon>
        <taxon>Hexapoda</taxon>
        <taxon>Insecta</taxon>
        <taxon>Pterygota</taxon>
        <taxon>Neoptera</taxon>
        <taxon>Paraneoptera</taxon>
        <taxon>Hemiptera</taxon>
        <taxon>Sternorrhyncha</taxon>
        <taxon>Aphidomorpha</taxon>
        <taxon>Aphidoidea</taxon>
        <taxon>Aphididae</taxon>
        <taxon>Macrosiphini</taxon>
        <taxon>Macrosiphum</taxon>
    </lineage>
</organism>
<keyword evidence="2" id="KW-1185">Reference proteome</keyword>
<dbReference type="EMBL" id="CARXXK010000003">
    <property type="protein sequence ID" value="CAI6361751.1"/>
    <property type="molecule type" value="Genomic_DNA"/>
</dbReference>
<evidence type="ECO:0000313" key="1">
    <source>
        <dbReference type="EMBL" id="CAI6361751.1"/>
    </source>
</evidence>
<dbReference type="Proteomes" id="UP001160148">
    <property type="component" value="Unassembled WGS sequence"/>
</dbReference>
<name>A0AAV0X1Y0_9HEMI</name>
<accession>A0AAV0X1Y0</accession>
<protein>
    <submittedName>
        <fullName evidence="1">Uncharacterized protein</fullName>
    </submittedName>
</protein>